<dbReference type="GO" id="GO:0006623">
    <property type="term" value="P:protein targeting to vacuole"/>
    <property type="evidence" value="ECO:0007669"/>
    <property type="project" value="TreeGrafter"/>
</dbReference>
<evidence type="ECO:0000256" key="1">
    <source>
        <dbReference type="ARBA" id="ARBA00006545"/>
    </source>
</evidence>
<reference evidence="4 5" key="1">
    <citation type="submission" date="2018-11" db="EMBL/GenBank/DDBJ databases">
        <authorList>
            <consortium name="Pathogen Informatics"/>
        </authorList>
    </citation>
    <scope>NUCLEOTIDE SEQUENCE [LARGE SCALE GENOMIC DNA]</scope>
</reference>
<evidence type="ECO:0000259" key="3">
    <source>
        <dbReference type="Pfam" id="PF25036"/>
    </source>
</evidence>
<dbReference type="OrthoDB" id="428159at2759"/>
<dbReference type="Pfam" id="PF25033">
    <property type="entry name" value="VPS13_M"/>
    <property type="match status" value="1"/>
</dbReference>
<dbReference type="WBParaSite" id="HPBE_0002108401-mRNA-1">
    <property type="protein sequence ID" value="HPBE_0002108401-mRNA-1"/>
    <property type="gene ID" value="HPBE_0002108401"/>
</dbReference>
<dbReference type="Proteomes" id="UP000050761">
    <property type="component" value="Unassembled WGS sequence"/>
</dbReference>
<name>A0A3P8FM74_HELPZ</name>
<feature type="domain" description="Vacuolar protein sorting-associated protein 13 VPS13 adaptor binding" evidence="3">
    <location>
        <begin position="482"/>
        <end position="666"/>
    </location>
</feature>
<dbReference type="PANTHER" id="PTHR16166">
    <property type="entry name" value="VACUOLAR PROTEIN SORTING-ASSOCIATED PROTEIN VPS13"/>
    <property type="match status" value="1"/>
</dbReference>
<dbReference type="EMBL" id="UZAH01032682">
    <property type="protein sequence ID" value="VDP23243.1"/>
    <property type="molecule type" value="Genomic_DNA"/>
</dbReference>
<dbReference type="InterPro" id="IPR026847">
    <property type="entry name" value="VPS13"/>
</dbReference>
<comment type="similarity">
    <text evidence="1">Belongs to the VPS13 family.</text>
</comment>
<evidence type="ECO:0000313" key="5">
    <source>
        <dbReference type="Proteomes" id="UP000050761"/>
    </source>
</evidence>
<proteinExistence type="inferred from homology"/>
<dbReference type="Pfam" id="PF25036">
    <property type="entry name" value="VPS13_VAB"/>
    <property type="match status" value="1"/>
</dbReference>
<dbReference type="InterPro" id="IPR056747">
    <property type="entry name" value="VPS13-like_M"/>
</dbReference>
<evidence type="ECO:0000313" key="4">
    <source>
        <dbReference type="EMBL" id="VDP23243.1"/>
    </source>
</evidence>
<keyword evidence="5" id="KW-1185">Reference proteome</keyword>
<evidence type="ECO:0000313" key="6">
    <source>
        <dbReference type="WBParaSite" id="HPBE_0002108401-mRNA-1"/>
    </source>
</evidence>
<evidence type="ECO:0000259" key="2">
    <source>
        <dbReference type="Pfam" id="PF25033"/>
    </source>
</evidence>
<feature type="domain" description="VPS13-like middle region" evidence="2">
    <location>
        <begin position="4"/>
        <end position="360"/>
    </location>
</feature>
<dbReference type="InterPro" id="IPR009543">
    <property type="entry name" value="VPS13_VAB"/>
</dbReference>
<dbReference type="PANTHER" id="PTHR16166:SF93">
    <property type="entry name" value="INTERMEMBRANE LIPID TRANSFER PROTEIN VPS13"/>
    <property type="match status" value="1"/>
</dbReference>
<gene>
    <name evidence="4" type="ORF">HPBE_LOCUS21083</name>
</gene>
<protein>
    <submittedName>
        <fullName evidence="6">VPS13_mid_rpt domain-containing protein</fullName>
    </submittedName>
</protein>
<dbReference type="GO" id="GO:0045053">
    <property type="term" value="P:protein retention in Golgi apparatus"/>
    <property type="evidence" value="ECO:0007669"/>
    <property type="project" value="TreeGrafter"/>
</dbReference>
<organism evidence="4">
    <name type="scientific">Heligmosomoides polygyrus</name>
    <name type="common">Parasitic roundworm</name>
    <dbReference type="NCBI Taxonomy" id="6339"/>
    <lineage>
        <taxon>Eukaryota</taxon>
        <taxon>Metazoa</taxon>
        <taxon>Ecdysozoa</taxon>
        <taxon>Nematoda</taxon>
        <taxon>Chromadorea</taxon>
        <taxon>Rhabditida</taxon>
        <taxon>Rhabditina</taxon>
        <taxon>Rhabditomorpha</taxon>
        <taxon>Strongyloidea</taxon>
        <taxon>Heligmosomidae</taxon>
        <taxon>Heligmosomoides</taxon>
    </lineage>
</organism>
<accession>A0A3P8FM74</accession>
<dbReference type="AlphaFoldDB" id="A0A3P8FM74"/>
<sequence length="759" mass="84564">MRVVGMKLSGSIKEDNSMNVAISLNSFTMSDERKSQTKIHQLLDKKKSKEGERFLALAFTQDAKQNKNIKLKMSAFFICLCPEFLGCLSRFFTVTKSEEQLALESDTLKAAKGRQEKGASVVSTGAKDETSAPTIVLDCDMQGVEVILVENAMQPDTSQALILAFNMKMQANPSPQQQVMNGGIEKLAIYSSYYAPNRRHEVTYEVLKPMNIGIEMCINTTTNATNVVLKMSPMEVRMAPSIIRLLSTVNAEFAKSSAGESGSGSSSSEAKLVSYPNYWRPRRIDQKKFWFFQVPTAEEACEEDLEDGGNAKAKTASIEHARVEIERMNFTLEAGTGTIPVPLIFMQMFIKAEAPAMDVKIDADDILNVTVTKTFITLLNQVSQTFAHAAKKITPPVTRYLPGLSAFLVLNETGIIIKVSGTDNLQVRGLLWSKLVMNSSIATSSAMIINQTGEAVEAPHGRFIDLHMSKETAAKAAESQDKERLSTTQTELSADLRVDLLDTVRQLKIGRADKVAVPLPKKSDAGKQWKIVVDTTIENGRRLVTFKPHVSVTNHLDVPMELYAKNGSNLDLFGTASPGETLQLAVPLLCEVSFESITWHQFTHNKRQTIRCDLSEDTTQGYFFETVVHEERIREGIDKHTEMYSVHLYPPLQLYNILPFPITLEIPVAKDLVPGESTLLNIIPGHRIRLWAPYLGEMYSLDMVIPEEKDDLEVVALNTDTGSAELVSIFRFRAFGIYIPWHKFLLEALVSLFIFPWVS</sequence>
<reference evidence="6" key="2">
    <citation type="submission" date="2019-09" db="UniProtKB">
        <authorList>
            <consortium name="WormBaseParasite"/>
        </authorList>
    </citation>
    <scope>IDENTIFICATION</scope>
</reference>